<feature type="domain" description="ATPase BadF/BadG/BcrA/BcrD type" evidence="1">
    <location>
        <begin position="6"/>
        <end position="271"/>
    </location>
</feature>
<dbReference type="Proteomes" id="UP000255295">
    <property type="component" value="Unassembled WGS sequence"/>
</dbReference>
<sequence length="327" mass="35846">MYVLAIDGGGTKTCAVICDEHGNLYGKVVTSRSNPTAMDRQHFESTLHGLLQQLQQQAPQIFSAIHSCFVGMAGVKEQQVEDVVERIIRQYVHKATTVIIENDALIALYAGTLGQEGIVQIAGTGAITMGFNYQGTSNRVGGWGYLFDDEGSGYDLGVETLKAVFQSYDQRATPTALTDVVLQHFTVDHVPQLIECIYGVAHPRTVIAPLSKYVFQVAAKGDTVANHIMREACVKYYKAIKTCYVNMAWRQEHVPVVLAGGVFANNPMLVSQLEQLALDEQMPLHFILPVLEPIGGAGIGAFKMARVPLDRSFIEAFQANYATWGVY</sequence>
<dbReference type="AlphaFoldDB" id="A0A2S0JY98"/>
<evidence type="ECO:0000259" key="1">
    <source>
        <dbReference type="Pfam" id="PF01869"/>
    </source>
</evidence>
<dbReference type="Proteomes" id="UP000238825">
    <property type="component" value="Chromosome"/>
</dbReference>
<dbReference type="PANTHER" id="PTHR43190">
    <property type="entry name" value="N-ACETYL-D-GLUCOSAMINE KINASE"/>
    <property type="match status" value="1"/>
</dbReference>
<evidence type="ECO:0000313" key="4">
    <source>
        <dbReference type="Proteomes" id="UP000238825"/>
    </source>
</evidence>
<dbReference type="SUPFAM" id="SSF53067">
    <property type="entry name" value="Actin-like ATPase domain"/>
    <property type="match status" value="2"/>
</dbReference>
<reference evidence="3 5" key="2">
    <citation type="submission" date="2018-06" db="EMBL/GenBank/DDBJ databases">
        <authorList>
            <consortium name="Pathogen Informatics"/>
            <person name="Doyle S."/>
        </authorList>
    </citation>
    <scope>NUCLEOTIDE SEQUENCE [LARGE SCALE GENOMIC DNA]</scope>
    <source>
        <strain evidence="3 5">NCTC10338</strain>
    </source>
</reference>
<reference evidence="2 4" key="1">
    <citation type="submission" date="2017-03" db="EMBL/GenBank/DDBJ databases">
        <title>The whole genome sequencing and assembly of Lysinibacillus sphaericus DSM 28T strain.</title>
        <authorList>
            <person name="Lee Y.-J."/>
            <person name="Yi H."/>
            <person name="Bahn Y.-S."/>
            <person name="Kim J.F."/>
            <person name="Lee D.-W."/>
        </authorList>
    </citation>
    <scope>NUCLEOTIDE SEQUENCE [LARGE SCALE GENOMIC DNA]</scope>
    <source>
        <strain evidence="2 4">DSM 28</strain>
    </source>
</reference>
<dbReference type="CDD" id="cd24007">
    <property type="entry name" value="ASKHA_NBD_eukNAGK-like"/>
    <property type="match status" value="1"/>
</dbReference>
<dbReference type="InterPro" id="IPR043129">
    <property type="entry name" value="ATPase_NBD"/>
</dbReference>
<dbReference type="InterPro" id="IPR002731">
    <property type="entry name" value="ATPase_BadF"/>
</dbReference>
<dbReference type="RefSeq" id="WP_024363134.1">
    <property type="nucleotide sequence ID" value="NZ_BJNS01000003.1"/>
</dbReference>
<dbReference type="Pfam" id="PF01869">
    <property type="entry name" value="BcrAD_BadFG"/>
    <property type="match status" value="1"/>
</dbReference>
<dbReference type="InterPro" id="IPR052519">
    <property type="entry name" value="Euk-type_GlcNAc_Kinase"/>
</dbReference>
<dbReference type="GeneID" id="48276048"/>
<evidence type="ECO:0000313" key="5">
    <source>
        <dbReference type="Proteomes" id="UP000255295"/>
    </source>
</evidence>
<accession>A0A2S0JY98</accession>
<evidence type="ECO:0000313" key="2">
    <source>
        <dbReference type="EMBL" id="AVK96112.1"/>
    </source>
</evidence>
<gene>
    <name evidence="2" type="ORF">LS41612_07520</name>
    <name evidence="3" type="ORF">NCTC10338_03249</name>
</gene>
<name>A0A2S0JY98_LYSSH</name>
<dbReference type="PANTHER" id="PTHR43190:SF3">
    <property type="entry name" value="N-ACETYL-D-GLUCOSAMINE KINASE"/>
    <property type="match status" value="1"/>
</dbReference>
<protein>
    <submittedName>
        <fullName evidence="3">BadF/BadG/BcrA/BcrD family ATPase</fullName>
    </submittedName>
</protein>
<dbReference type="Gene3D" id="3.30.420.40">
    <property type="match status" value="2"/>
</dbReference>
<dbReference type="EMBL" id="CP019980">
    <property type="protein sequence ID" value="AVK96112.1"/>
    <property type="molecule type" value="Genomic_DNA"/>
</dbReference>
<organism evidence="2 4">
    <name type="scientific">Lysinibacillus sphaericus</name>
    <name type="common">Bacillus sphaericus</name>
    <dbReference type="NCBI Taxonomy" id="1421"/>
    <lineage>
        <taxon>Bacteria</taxon>
        <taxon>Bacillati</taxon>
        <taxon>Bacillota</taxon>
        <taxon>Bacilli</taxon>
        <taxon>Bacillales</taxon>
        <taxon>Bacillaceae</taxon>
        <taxon>Lysinibacillus</taxon>
    </lineage>
</organism>
<proteinExistence type="predicted"/>
<dbReference type="EMBL" id="UFSZ01000001">
    <property type="protein sequence ID" value="SUV18132.1"/>
    <property type="molecule type" value="Genomic_DNA"/>
</dbReference>
<evidence type="ECO:0000313" key="3">
    <source>
        <dbReference type="EMBL" id="SUV18132.1"/>
    </source>
</evidence>